<name>A0A3S3S2C7_9GAMM</name>
<sequence length="153" mass="17000">MPRVSQAVAAITRQKIIDASFDIAMNEGFDYLTFSAIAKKVGIARSGINAHFKLKADLINELKPLFSEIIERPLIFTSPDAFFTSWIYAIHNDQEFVKAIRHSGAITTTKMGYAGLFARISGEPKEVERCIYLSLGYAVVHLSEEEPTSNDLA</sequence>
<evidence type="ECO:0000313" key="5">
    <source>
        <dbReference type="Proteomes" id="UP000287563"/>
    </source>
</evidence>
<feature type="DNA-binding region" description="H-T-H motif" evidence="2">
    <location>
        <begin position="33"/>
        <end position="52"/>
    </location>
</feature>
<evidence type="ECO:0000256" key="2">
    <source>
        <dbReference type="PROSITE-ProRule" id="PRU00335"/>
    </source>
</evidence>
<dbReference type="Gene3D" id="1.10.357.10">
    <property type="entry name" value="Tetracycline Repressor, domain 2"/>
    <property type="match status" value="1"/>
</dbReference>
<dbReference type="GO" id="GO:0003677">
    <property type="term" value="F:DNA binding"/>
    <property type="evidence" value="ECO:0007669"/>
    <property type="project" value="UniProtKB-UniRule"/>
</dbReference>
<gene>
    <name evidence="4" type="ORF">EDI28_09080</name>
</gene>
<proteinExistence type="predicted"/>
<dbReference type="SUPFAM" id="SSF46689">
    <property type="entry name" value="Homeodomain-like"/>
    <property type="match status" value="1"/>
</dbReference>
<evidence type="ECO:0000256" key="1">
    <source>
        <dbReference type="ARBA" id="ARBA00023125"/>
    </source>
</evidence>
<reference evidence="4 5" key="1">
    <citation type="submission" date="2018-11" db="EMBL/GenBank/DDBJ databases">
        <title>Photobacterium sp. BEI247 sp. nov., a marine bacterium isolated from Yongle Blue Hole in the South China Sea.</title>
        <authorList>
            <person name="Wang X."/>
        </authorList>
    </citation>
    <scope>NUCLEOTIDE SEQUENCE [LARGE SCALE GENOMIC DNA]</scope>
    <source>
        <strain evidence="5">BEI247</strain>
    </source>
</reference>
<feature type="domain" description="HTH tetR-type" evidence="3">
    <location>
        <begin position="10"/>
        <end position="70"/>
    </location>
</feature>
<dbReference type="Proteomes" id="UP000287563">
    <property type="component" value="Unassembled WGS sequence"/>
</dbReference>
<dbReference type="InterPro" id="IPR001647">
    <property type="entry name" value="HTH_TetR"/>
</dbReference>
<dbReference type="EMBL" id="RJLM01000002">
    <property type="protein sequence ID" value="RWX56411.1"/>
    <property type="molecule type" value="Genomic_DNA"/>
</dbReference>
<accession>A0A3S3S2C7</accession>
<evidence type="ECO:0000259" key="3">
    <source>
        <dbReference type="PROSITE" id="PS50977"/>
    </source>
</evidence>
<dbReference type="InterPro" id="IPR009057">
    <property type="entry name" value="Homeodomain-like_sf"/>
</dbReference>
<dbReference type="AlphaFoldDB" id="A0A3S3S2C7"/>
<dbReference type="OrthoDB" id="5816932at2"/>
<dbReference type="Pfam" id="PF00440">
    <property type="entry name" value="TetR_N"/>
    <property type="match status" value="1"/>
</dbReference>
<dbReference type="PROSITE" id="PS50977">
    <property type="entry name" value="HTH_TETR_2"/>
    <property type="match status" value="1"/>
</dbReference>
<organism evidence="4 5">
    <name type="scientific">Photobacterium chitinilyticum</name>
    <dbReference type="NCBI Taxonomy" id="2485123"/>
    <lineage>
        <taxon>Bacteria</taxon>
        <taxon>Pseudomonadati</taxon>
        <taxon>Pseudomonadota</taxon>
        <taxon>Gammaproteobacteria</taxon>
        <taxon>Vibrionales</taxon>
        <taxon>Vibrionaceae</taxon>
        <taxon>Photobacterium</taxon>
    </lineage>
</organism>
<keyword evidence="5" id="KW-1185">Reference proteome</keyword>
<dbReference type="PRINTS" id="PR00455">
    <property type="entry name" value="HTHTETR"/>
</dbReference>
<dbReference type="RefSeq" id="WP_128783495.1">
    <property type="nucleotide sequence ID" value="NZ_JAKJSG010000036.1"/>
</dbReference>
<protein>
    <submittedName>
        <fullName evidence="4">TetR/AcrR family transcriptional regulator</fullName>
    </submittedName>
</protein>
<keyword evidence="1 2" id="KW-0238">DNA-binding</keyword>
<comment type="caution">
    <text evidence="4">The sequence shown here is derived from an EMBL/GenBank/DDBJ whole genome shotgun (WGS) entry which is preliminary data.</text>
</comment>
<evidence type="ECO:0000313" key="4">
    <source>
        <dbReference type="EMBL" id="RWX56411.1"/>
    </source>
</evidence>